<feature type="transmembrane region" description="Helical" evidence="13">
    <location>
        <begin position="536"/>
        <end position="556"/>
    </location>
</feature>
<evidence type="ECO:0000256" key="5">
    <source>
        <dbReference type="ARBA" id="ARBA00022475"/>
    </source>
</evidence>
<sequence length="582" mass="64952">MDIKRSILIVALAVVSYMMVLQWNQDYGQADLPTQNVTVNSTPNSADLPDTPVATTGNHDDIPSTNSEQLKPDTSAIANSNELIRVKTDVLDLAIDPRGGDVVKLTLPQYPRRQDRPDVPFQLFDNGGERIYLAQSGLIGSNAPDKSSGRALWNSAQKNYQLVEGQNELVVDLTLNEGGINYIKRFSFKRGLNPECSAKEQMLKKPGCIDPSSYQVDVKYLIDNQSSEAWSGSMFAQLKRDNSDDPSKTTATSTATYLGAAMATPESNYQKVSMKDIDKQPVKETVNGGWVAWLQHYFVTAWIPDQNNSNVIQTRKDSQGNYIVGYTSPSVSIAAGSKGEIGATLYAGPKIQKHLGSLAPGLELTVDYGILWFIAQPIFWLLEHIHSLLGNWGWSIIVLTCIIKLIFFPLSAASYKSMARMRAVAPKMAALKEQFGDDRQKMSQGMMELYKKEKINPLGGCLPILVQMPVFLALYWVLLESVEMRQAPWMFWITDLSIKDPFFILPIIMGASMFIQQQLNPTPPDPMQAKVMKMMPIIFTFFFLWFPAGLVMYWVVNNCLSIAQQWYITRKIEAATKAANPA</sequence>
<keyword evidence="4 13" id="KW-0813">Transport</keyword>
<feature type="domain" description="Membrane insertase YidC/Oxa/ALB C-terminal" evidence="15">
    <location>
        <begin position="392"/>
        <end position="570"/>
    </location>
</feature>
<comment type="subunit">
    <text evidence="13">Interacts with the Sec translocase complex via SecD. Specifically interacts with transmembrane segments of nascent integral membrane proteins during membrane integration.</text>
</comment>
<dbReference type="PRINTS" id="PR00701">
    <property type="entry name" value="60KDINNERMP"/>
</dbReference>
<dbReference type="PRINTS" id="PR01900">
    <property type="entry name" value="YIDCPROTEIN"/>
</dbReference>
<evidence type="ECO:0000256" key="14">
    <source>
        <dbReference type="SAM" id="MobiDB-lite"/>
    </source>
</evidence>
<keyword evidence="7 13" id="KW-0653">Protein transport</keyword>
<evidence type="ECO:0000256" key="12">
    <source>
        <dbReference type="ARBA" id="ARBA00033342"/>
    </source>
</evidence>
<reference evidence="17" key="1">
    <citation type="submission" date="2019-02" db="EMBL/GenBank/DDBJ databases">
        <authorList>
            <consortium name="Genoscope - CEA"/>
            <person name="William W."/>
        </authorList>
    </citation>
    <scope>NUCLEOTIDE SEQUENCE [LARGE SCALE GENOMIC DNA]</scope>
    <source>
        <strain evidence="17">YSy11</strain>
    </source>
</reference>
<dbReference type="InterPro" id="IPR028053">
    <property type="entry name" value="Membr_insert_YidC_N"/>
</dbReference>
<dbReference type="GO" id="GO:0051205">
    <property type="term" value="P:protein insertion into membrane"/>
    <property type="evidence" value="ECO:0007669"/>
    <property type="project" value="TreeGrafter"/>
</dbReference>
<dbReference type="EMBL" id="LR215729">
    <property type="protein sequence ID" value="VEV96639.1"/>
    <property type="molecule type" value="Genomic_DNA"/>
</dbReference>
<dbReference type="GO" id="GO:0032977">
    <property type="term" value="F:membrane insertase activity"/>
    <property type="evidence" value="ECO:0007669"/>
    <property type="project" value="InterPro"/>
</dbReference>
<evidence type="ECO:0000256" key="6">
    <source>
        <dbReference type="ARBA" id="ARBA00022692"/>
    </source>
</evidence>
<dbReference type="Pfam" id="PF14849">
    <property type="entry name" value="YidC_periplas"/>
    <property type="match status" value="2"/>
</dbReference>
<evidence type="ECO:0000256" key="4">
    <source>
        <dbReference type="ARBA" id="ARBA00022448"/>
    </source>
</evidence>
<comment type="subcellular location">
    <subcellularLocation>
        <location evidence="1">Cell inner membrane</location>
        <topology evidence="1">Multi-pass membrane protein</topology>
    </subcellularLocation>
    <subcellularLocation>
        <location evidence="13">Cell membrane</location>
        <topology evidence="13">Multi-pass membrane protein</topology>
    </subcellularLocation>
</comment>
<dbReference type="InterPro" id="IPR001708">
    <property type="entry name" value="YidC/ALB3/OXA1/COX18"/>
</dbReference>
<proteinExistence type="inferred from homology"/>
<evidence type="ECO:0000256" key="3">
    <source>
        <dbReference type="ARBA" id="ARBA00015325"/>
    </source>
</evidence>
<dbReference type="Pfam" id="PF02096">
    <property type="entry name" value="60KD_IMP"/>
    <property type="match status" value="1"/>
</dbReference>
<dbReference type="PANTHER" id="PTHR12428:SF65">
    <property type="entry name" value="CYTOCHROME C OXIDASE ASSEMBLY PROTEIN COX18, MITOCHONDRIAL"/>
    <property type="match status" value="1"/>
</dbReference>
<dbReference type="InterPro" id="IPR038221">
    <property type="entry name" value="YidC_periplasmic_sf"/>
</dbReference>
<dbReference type="RefSeq" id="WP_150547977.1">
    <property type="nucleotide sequence ID" value="NZ_LR215729.2"/>
</dbReference>
<evidence type="ECO:0000256" key="1">
    <source>
        <dbReference type="ARBA" id="ARBA00004429"/>
    </source>
</evidence>
<protein>
    <recommendedName>
        <fullName evidence="3 13">Membrane protein insertase YidC</fullName>
    </recommendedName>
    <alternativeName>
        <fullName evidence="12 13">Foldase YidC</fullName>
    </alternativeName>
    <alternativeName>
        <fullName evidence="11 13">Membrane integrase YidC</fullName>
    </alternativeName>
    <alternativeName>
        <fullName evidence="13">Membrane protein YidC</fullName>
    </alternativeName>
</protein>
<evidence type="ECO:0000256" key="11">
    <source>
        <dbReference type="ARBA" id="ARBA00033245"/>
    </source>
</evidence>
<accession>A0A653E1H7</accession>
<evidence type="ECO:0000313" key="17">
    <source>
        <dbReference type="EMBL" id="VEV96639.1"/>
    </source>
</evidence>
<evidence type="ECO:0000259" key="15">
    <source>
        <dbReference type="Pfam" id="PF02096"/>
    </source>
</evidence>
<keyword evidence="6 13" id="KW-0812">Transmembrane</keyword>
<dbReference type="InterPro" id="IPR047196">
    <property type="entry name" value="YidC_ALB_C"/>
</dbReference>
<dbReference type="CDD" id="cd19961">
    <property type="entry name" value="EcYidC-like_peri"/>
    <property type="match status" value="1"/>
</dbReference>
<dbReference type="HAMAP" id="MF_01810">
    <property type="entry name" value="YidC_type1"/>
    <property type="match status" value="1"/>
</dbReference>
<feature type="transmembrane region" description="Helical" evidence="13">
    <location>
        <begin position="392"/>
        <end position="412"/>
    </location>
</feature>
<keyword evidence="8 13" id="KW-1133">Transmembrane helix</keyword>
<evidence type="ECO:0000256" key="2">
    <source>
        <dbReference type="ARBA" id="ARBA00010527"/>
    </source>
</evidence>
<feature type="region of interest" description="Disordered" evidence="14">
    <location>
        <begin position="36"/>
        <end position="72"/>
    </location>
</feature>
<gene>
    <name evidence="13 17" type="primary">yidC</name>
    <name evidence="17" type="ORF">PMYSY11_1592</name>
</gene>
<evidence type="ECO:0000256" key="10">
    <source>
        <dbReference type="ARBA" id="ARBA00023186"/>
    </source>
</evidence>
<dbReference type="GO" id="GO:0005886">
    <property type="term" value="C:plasma membrane"/>
    <property type="evidence" value="ECO:0007669"/>
    <property type="project" value="UniProtKB-SubCell"/>
</dbReference>
<comment type="function">
    <text evidence="13">Required for the insertion and/or proper folding and/or complex formation of integral membrane proteins into the membrane. Involved in integration of membrane proteins that insert both dependently and independently of the Sec translocase complex, as well as at least some lipoproteins. Aids folding of multispanning membrane proteins.</text>
</comment>
<dbReference type="NCBIfam" id="NF002352">
    <property type="entry name" value="PRK01318.1-3"/>
    <property type="match status" value="1"/>
</dbReference>
<feature type="transmembrane region" description="Helical" evidence="13">
    <location>
        <begin position="455"/>
        <end position="478"/>
    </location>
</feature>
<keyword evidence="5 13" id="KW-1003">Cell membrane</keyword>
<evidence type="ECO:0000256" key="9">
    <source>
        <dbReference type="ARBA" id="ARBA00023136"/>
    </source>
</evidence>
<dbReference type="NCBIfam" id="TIGR03592">
    <property type="entry name" value="yidC_oxa1_cterm"/>
    <property type="match status" value="1"/>
</dbReference>
<evidence type="ECO:0000256" key="7">
    <source>
        <dbReference type="ARBA" id="ARBA00022927"/>
    </source>
</evidence>
<keyword evidence="10 13" id="KW-0143">Chaperone</keyword>
<feature type="domain" description="Membrane insertase YidC N-terminal" evidence="16">
    <location>
        <begin position="208"/>
        <end position="381"/>
    </location>
</feature>
<evidence type="ECO:0000259" key="16">
    <source>
        <dbReference type="Pfam" id="PF14849"/>
    </source>
</evidence>
<feature type="domain" description="Membrane insertase YidC N-terminal" evidence="16">
    <location>
        <begin position="84"/>
        <end position="191"/>
    </location>
</feature>
<dbReference type="InterPro" id="IPR019998">
    <property type="entry name" value="Membr_insert_YidC"/>
</dbReference>
<keyword evidence="9 13" id="KW-0472">Membrane</keyword>
<organism evidence="17">
    <name type="scientific">Pseudomonas marincola</name>
    <dbReference type="NCBI Taxonomy" id="437900"/>
    <lineage>
        <taxon>Bacteria</taxon>
        <taxon>Pseudomonadati</taxon>
        <taxon>Pseudomonadota</taxon>
        <taxon>Gammaproteobacteria</taxon>
        <taxon>Pseudomonadales</taxon>
        <taxon>Pseudomonadaceae</taxon>
        <taxon>Pseudomonas</taxon>
    </lineage>
</organism>
<dbReference type="AlphaFoldDB" id="A0A653E1H7"/>
<evidence type="ECO:0000256" key="8">
    <source>
        <dbReference type="ARBA" id="ARBA00022989"/>
    </source>
</evidence>
<dbReference type="GO" id="GO:0015031">
    <property type="term" value="P:protein transport"/>
    <property type="evidence" value="ECO:0007669"/>
    <property type="project" value="UniProtKB-KW"/>
</dbReference>
<dbReference type="InterPro" id="IPR028055">
    <property type="entry name" value="YidC/Oxa/ALB_C"/>
</dbReference>
<feature type="compositionally biased region" description="Polar residues" evidence="14">
    <location>
        <begin position="53"/>
        <end position="69"/>
    </location>
</feature>
<comment type="similarity">
    <text evidence="2 13">Belongs to the OXA1/ALB3/YidC family. Type 1 subfamily.</text>
</comment>
<feature type="transmembrane region" description="Helical" evidence="13">
    <location>
        <begin position="7"/>
        <end position="24"/>
    </location>
</feature>
<dbReference type="CDD" id="cd20070">
    <property type="entry name" value="5TM_YidC_Alb3"/>
    <property type="match status" value="1"/>
</dbReference>
<dbReference type="PANTHER" id="PTHR12428">
    <property type="entry name" value="OXA1"/>
    <property type="match status" value="1"/>
</dbReference>
<dbReference type="NCBIfam" id="TIGR03593">
    <property type="entry name" value="yidC_nterm"/>
    <property type="match status" value="2"/>
</dbReference>
<feature type="compositionally biased region" description="Polar residues" evidence="14">
    <location>
        <begin position="36"/>
        <end position="45"/>
    </location>
</feature>
<name>A0A653E1H7_9PSED</name>
<evidence type="ECO:0000256" key="13">
    <source>
        <dbReference type="HAMAP-Rule" id="MF_01810"/>
    </source>
</evidence>
<dbReference type="Gene3D" id="2.70.98.90">
    <property type="match status" value="1"/>
</dbReference>